<comment type="caution">
    <text evidence="12">The sequence shown here is derived from an EMBL/GenBank/DDBJ whole genome shotgun (WGS) entry which is preliminary data.</text>
</comment>
<keyword evidence="3" id="KW-0132">Cell division</keyword>
<gene>
    <name evidence="12" type="primary">Lzts2_1</name>
    <name evidence="12" type="ORF">GTO95_0011308</name>
</gene>
<dbReference type="PANTHER" id="PTHR19354">
    <property type="entry name" value="ZIPPER PUTATIVE TUMOR SUPPRESSOR 2 HOMOLOG-LIKE PROTEIN-RELATED"/>
    <property type="match status" value="1"/>
</dbReference>
<keyword evidence="5" id="KW-0493">Microtubule</keyword>
<dbReference type="InterPro" id="IPR045329">
    <property type="entry name" value="LZTS"/>
</dbReference>
<evidence type="ECO:0000256" key="5">
    <source>
        <dbReference type="ARBA" id="ARBA00022701"/>
    </source>
</evidence>
<keyword evidence="8" id="KW-0206">Cytoskeleton</keyword>
<evidence type="ECO:0000256" key="8">
    <source>
        <dbReference type="ARBA" id="ARBA00023212"/>
    </source>
</evidence>
<dbReference type="Proteomes" id="UP000736164">
    <property type="component" value="Unassembled WGS sequence"/>
</dbReference>
<feature type="coiled-coil region" evidence="10">
    <location>
        <begin position="879"/>
        <end position="959"/>
    </location>
</feature>
<dbReference type="GO" id="GO:0005874">
    <property type="term" value="C:microtubule"/>
    <property type="evidence" value="ECO:0007669"/>
    <property type="project" value="UniProtKB-KW"/>
</dbReference>
<feature type="non-terminal residue" evidence="12">
    <location>
        <position position="978"/>
    </location>
</feature>
<protein>
    <submittedName>
        <fullName evidence="12">LZTS2 protein</fullName>
    </submittedName>
</protein>
<evidence type="ECO:0000256" key="7">
    <source>
        <dbReference type="ARBA" id="ARBA00023054"/>
    </source>
</evidence>
<feature type="region of interest" description="Disordered" evidence="11">
    <location>
        <begin position="322"/>
        <end position="360"/>
    </location>
</feature>
<feature type="non-terminal residue" evidence="12">
    <location>
        <position position="1"/>
    </location>
</feature>
<feature type="compositionally biased region" description="Polar residues" evidence="11">
    <location>
        <begin position="535"/>
        <end position="547"/>
    </location>
</feature>
<dbReference type="GO" id="GO:0051301">
    <property type="term" value="P:cell division"/>
    <property type="evidence" value="ECO:0007669"/>
    <property type="project" value="UniProtKB-KW"/>
</dbReference>
<feature type="region of interest" description="Disordered" evidence="11">
    <location>
        <begin position="183"/>
        <end position="274"/>
    </location>
</feature>
<keyword evidence="9" id="KW-0131">Cell cycle</keyword>
<dbReference type="HAMAP" id="MF_03026">
    <property type="entry name" value="LZTS2"/>
    <property type="match status" value="1"/>
</dbReference>
<reference evidence="12" key="1">
    <citation type="journal article" date="2021" name="Cell">
        <title>Tracing the genetic footprints of vertebrate landing in non-teleost ray-finned fishes.</title>
        <authorList>
            <person name="Bi X."/>
            <person name="Wang K."/>
            <person name="Yang L."/>
            <person name="Pan H."/>
            <person name="Jiang H."/>
            <person name="Wei Q."/>
            <person name="Fang M."/>
            <person name="Yu H."/>
            <person name="Zhu C."/>
            <person name="Cai Y."/>
            <person name="He Y."/>
            <person name="Gan X."/>
            <person name="Zeng H."/>
            <person name="Yu D."/>
            <person name="Zhu Y."/>
            <person name="Jiang H."/>
            <person name="Qiu Q."/>
            <person name="Yang H."/>
            <person name="Zhang Y.E."/>
            <person name="Wang W."/>
            <person name="Zhu M."/>
            <person name="He S."/>
            <person name="Zhang G."/>
        </authorList>
    </citation>
    <scope>NUCLEOTIDE SEQUENCE</scope>
    <source>
        <strain evidence="12">Allg_001</strain>
    </source>
</reference>
<keyword evidence="6" id="KW-0498">Mitosis</keyword>
<keyword evidence="13" id="KW-1185">Reference proteome</keyword>
<feature type="region of interest" description="Disordered" evidence="11">
    <location>
        <begin position="559"/>
        <end position="619"/>
    </location>
</feature>
<evidence type="ECO:0000313" key="13">
    <source>
        <dbReference type="Proteomes" id="UP000736164"/>
    </source>
</evidence>
<keyword evidence="7 10" id="KW-0175">Coiled coil</keyword>
<evidence type="ECO:0000256" key="9">
    <source>
        <dbReference type="ARBA" id="ARBA00023306"/>
    </source>
</evidence>
<evidence type="ECO:0000256" key="10">
    <source>
        <dbReference type="SAM" id="Coils"/>
    </source>
</evidence>
<evidence type="ECO:0000256" key="1">
    <source>
        <dbReference type="ARBA" id="ARBA00004496"/>
    </source>
</evidence>
<evidence type="ECO:0000256" key="2">
    <source>
        <dbReference type="ARBA" id="ARBA00022490"/>
    </source>
</evidence>
<dbReference type="AlphaFoldDB" id="A0A8J7TFK5"/>
<dbReference type="InterPro" id="IPR028597">
    <property type="entry name" value="LZTS2"/>
</dbReference>
<feature type="compositionally biased region" description="Basic and acidic residues" evidence="11">
    <location>
        <begin position="261"/>
        <end position="274"/>
    </location>
</feature>
<dbReference type="PANTHER" id="PTHR19354:SF4">
    <property type="entry name" value="ZIPPER PUTATIVE TUMOR SUPPRESSOR 2-RELATED"/>
    <property type="match status" value="1"/>
</dbReference>
<feature type="region of interest" description="Disordered" evidence="11">
    <location>
        <begin position="422"/>
        <end position="452"/>
    </location>
</feature>
<dbReference type="GO" id="GO:0016055">
    <property type="term" value="P:Wnt signaling pathway"/>
    <property type="evidence" value="ECO:0007669"/>
    <property type="project" value="UniProtKB-KW"/>
</dbReference>
<dbReference type="EMBL" id="JAAWVO010057056">
    <property type="protein sequence ID" value="MBN3321877.1"/>
    <property type="molecule type" value="Genomic_DNA"/>
</dbReference>
<dbReference type="GO" id="GO:0090090">
    <property type="term" value="P:negative regulation of canonical Wnt signaling pathway"/>
    <property type="evidence" value="ECO:0007669"/>
    <property type="project" value="TreeGrafter"/>
</dbReference>
<feature type="compositionally biased region" description="Low complexity" evidence="11">
    <location>
        <begin position="499"/>
        <end position="508"/>
    </location>
</feature>
<evidence type="ECO:0000256" key="3">
    <source>
        <dbReference type="ARBA" id="ARBA00022618"/>
    </source>
</evidence>
<feature type="compositionally biased region" description="Low complexity" evidence="11">
    <location>
        <begin position="577"/>
        <end position="600"/>
    </location>
</feature>
<evidence type="ECO:0000256" key="11">
    <source>
        <dbReference type="SAM" id="MobiDB-lite"/>
    </source>
</evidence>
<evidence type="ECO:0000256" key="4">
    <source>
        <dbReference type="ARBA" id="ARBA00022687"/>
    </source>
</evidence>
<keyword evidence="4" id="KW-0879">Wnt signaling pathway</keyword>
<sequence length="978" mass="107442">MKIEEVFLIRAKRVESRVDTGRAPESAGSRLVTVRQSGALCGCHDVPGRNRVTQFRLARPSDEGAQLAGESCGSGAVMRAGIERPRRAGASCSTTALEDGSHWDFLSCPFPCMFAPLDSSVDLGWDEEINPNVTAEVRQQAEDPLNRVQFAISLGSHTNVAVRLYKPQAEHCTRLEVSDPVLLSERTHAPAPPEEARTHKGKDKFGKEERERASEGGRAVSSGFSSSGVCAGFPRTGDSHAGAGQGYVPAKTSLTPASQGEGERGPDSVPHERYSEDAASGLHGYRMTLLELPGQNSGCGFTCPSVWAQRVTAMALVQTLPVPTDPQSSSVDAQHRPLSRSPASQGAMGSVSSLISGRTHQERHCRAAEFTAKCRRPTPGVASYKLPDEQLRTAGSQDPLVSNGNYAYLNEDFVGDWNDNHLTPSSPCSDPEEAREGRVLNGNIGGPPPKLIPVSGKLEKNIEKTLIRPTAFKPVVPKNRSSVQYLSPRPGGSLSESQGSLNLLLPGAGAAGGGSGDKRNSYSGGRNGGGSQSGTLSDSGRNSLSSLPTYSSATYSLAHGEAPSGHLEPASRGSVGHGHSNSDSGRSSSSKSTGSLSGRGQPLSDSGSCGRSPAPAEGEEAMIRELEDKLRERELELQQLRENLDENEAAICQVYEEKQKRCELELEELRQSCAARLRQASQKAQRAQQVLQLQVFQLQQEKKKLQEDFAQLLQERELLEKKCASMEHEHTQLGPRLEETKWEVCQKSGEISLLKQQLKELQTDLGQKASEIVALKAQLREARGELQASQAHTQEVHAAARTRTLELEVCENELQRRKSEAELLREKVGRLEEESARLREALGMPGLSPLMGSVYREEEQLLAYESDEAKAQRLSADALLGLKQQVERLRAELMYERRRSEDQLEAFEDERRVWQEEKEKVIRYQKQLQQNYIQMYRRNRELEHVMRELSLELETRELEELEVRGAEIHFEEITATEI</sequence>
<name>A0A8J7TFK5_ATRSP</name>
<feature type="region of interest" description="Disordered" evidence="11">
    <location>
        <begin position="480"/>
        <end position="547"/>
    </location>
</feature>
<accession>A0A8J7TFK5</accession>
<organism evidence="12 13">
    <name type="scientific">Atractosteus spatula</name>
    <name type="common">Alligator gar</name>
    <name type="synonym">Lepisosteus spatula</name>
    <dbReference type="NCBI Taxonomy" id="7917"/>
    <lineage>
        <taxon>Eukaryota</taxon>
        <taxon>Metazoa</taxon>
        <taxon>Chordata</taxon>
        <taxon>Craniata</taxon>
        <taxon>Vertebrata</taxon>
        <taxon>Euteleostomi</taxon>
        <taxon>Actinopterygii</taxon>
        <taxon>Neopterygii</taxon>
        <taxon>Holostei</taxon>
        <taxon>Semionotiformes</taxon>
        <taxon>Lepisosteidae</taxon>
        <taxon>Atractosteus</taxon>
    </lineage>
</organism>
<evidence type="ECO:0000256" key="6">
    <source>
        <dbReference type="ARBA" id="ARBA00022776"/>
    </source>
</evidence>
<comment type="subcellular location">
    <subcellularLocation>
        <location evidence="1">Cytoplasm</location>
    </subcellularLocation>
</comment>
<dbReference type="Pfam" id="PF06818">
    <property type="entry name" value="Fez1"/>
    <property type="match status" value="1"/>
</dbReference>
<evidence type="ECO:0000313" key="12">
    <source>
        <dbReference type="EMBL" id="MBN3321877.1"/>
    </source>
</evidence>
<dbReference type="GO" id="GO:0005737">
    <property type="term" value="C:cytoplasm"/>
    <property type="evidence" value="ECO:0007669"/>
    <property type="project" value="UniProtKB-SubCell"/>
</dbReference>
<proteinExistence type="inferred from homology"/>
<keyword evidence="2" id="KW-0963">Cytoplasm</keyword>
<feature type="compositionally biased region" description="Basic and acidic residues" evidence="11">
    <location>
        <begin position="194"/>
        <end position="215"/>
    </location>
</feature>